<dbReference type="Gene3D" id="2.60.120.200">
    <property type="match status" value="1"/>
</dbReference>
<dbReference type="Gene3D" id="2.30.29.30">
    <property type="entry name" value="Pleckstrin-homology domain (PH domain)/Phosphotyrosine-binding domain (PTB)"/>
    <property type="match status" value="1"/>
</dbReference>
<dbReference type="SUPFAM" id="SSF49899">
    <property type="entry name" value="Concanavalin A-like lectins/glucanases"/>
    <property type="match status" value="1"/>
</dbReference>
<proteinExistence type="predicted"/>
<evidence type="ECO:0000259" key="5">
    <source>
        <dbReference type="PROSITE" id="PS50197"/>
    </source>
</evidence>
<evidence type="ECO:0000256" key="2">
    <source>
        <dbReference type="ARBA" id="ARBA00022737"/>
    </source>
</evidence>
<feature type="repeat" description="WD" evidence="3">
    <location>
        <begin position="2347"/>
        <end position="2388"/>
    </location>
</feature>
<gene>
    <name evidence="7" type="primary">BPH1</name>
    <name evidence="7" type="ORF">LTR05_000179</name>
</gene>
<protein>
    <submittedName>
        <fullName evidence="7">Beige protein-like 1</fullName>
    </submittedName>
</protein>
<evidence type="ECO:0000256" key="3">
    <source>
        <dbReference type="PROSITE-ProRule" id="PRU00221"/>
    </source>
</evidence>
<feature type="domain" description="BEACH-type PH" evidence="6">
    <location>
        <begin position="1748"/>
        <end position="1881"/>
    </location>
</feature>
<dbReference type="PROSITE" id="PS51783">
    <property type="entry name" value="PH_BEACH"/>
    <property type="match status" value="1"/>
</dbReference>
<dbReference type="EMBL" id="JAVRRJ010000001">
    <property type="protein sequence ID" value="KAK5090010.1"/>
    <property type="molecule type" value="Genomic_DNA"/>
</dbReference>
<sequence length="2389" mass="267474">MSLDVPHEAAASSTSSIAPSSENDITTAVNALKSIKPTTWQAYKDELVQAGVLQLLRFQLKEIDVAVNPQDLFRRAQGFQTILQAIQNLVETWQQSSRLSESRELIQVLAQLLLVLESALVHHSGNNRYFRTRIEGNGWMVLERILSTLLNVFIKSEADNNVLEQLYGVLFATAMNDEAVASIYTHVAKACPPPERSWDLKNAATIETHVTKYLSEITDVALPDMLSIMTKTWTEYMQKAGQSIQTINLALPISVKVVMESSRQNVVEAHTAGLLSAIMPLLFDGQHTLVEKSVYREVALLLFQQGVANLDDAHYLFSKAATSVAAASFLLDAIRASRQPASIQFDLSRYGSSSVELPNLRKTFPPLHSDGYSLALWVRFDNFDSAAHTTLFGACDKTQTCFVLAYLEKDSHHLILQTAVKGSRPSVRFRSVKFEKERWYHICIVHKKPRTTSSSKASLFVDGLFVEQTKANFPATPPLDRAVGPKVQAFLGTPQDLAPNTDGTCTTLWSLASAILFDVTLNEDIIAVMYHLTPHYHGNLQDCLGSFQTYSASAALNFRNETLNAGNENSSQLYIAIRSKGSGVIQEDSILLNISPAAVLDSDDRNNIDESQLIKSLSKVAAKNLFSYTRSGANAIAINGAVPAINDALVQANGVAMLMGEPVVTVPQSLDEVSWRLGGCAAIGLALVSKARTTEEVAIAVDILLDTIKYSWRNSEVMERNSGYNVLSSLIKDKLIIPSSVNNQKAGLAIATPTLDRSGLALRLLRSILSFLGYDSNDPSRSMINNPLAYKILLIDNSVWRLHHFETQELYFKQFLAFAKDSVHVKFNLKRLTRMRALRRLLEALKSENVSRMTMPSYSAALSALLPTATNAEMLRSMALFITFSVHKYNNTARPRKAARSRASSGAGSMTPSSGESTNLSQFEIGVEVLRLYSEMLCRKDDLVLIKKFARTVTNKWLLYLLSETSPEVVVLSMRILARLLVVHGQSYVKKFKDKTGGFEIMGHRLKRWWHLPALWPTCFAILFDVDVAELDLDRSFDLFSFVDLFNSKKEYGIVYPEMFEVISGMLQSGLKTIVSSKQHQTGLQVQTTTPVSSSPERLSMSTMAPPNPLLTLATPQNAETFNTIIRFLSDLQTRSAKFRGYAASSSYVQELLFVLFPVVVGADIVDASVELDARDSMLSFDGTDVIVHPLSARPPIIRAARKEVPERPGRGKALRRGSSFVIVSRDANSGDTTSDVAVVDGKLLESTQAAENNVKHAIVQGVLEVVISLYVDQILARKDFAGLGLFLKTPPGFIEHQTFFESWVLRNTISQLSNTIALDQSLLCEPKVLTNLARFLTHLGDAIFEGWFIGGAEPVIDLASTILEYLQRNDVSQLKSVRLCAQPISVIRAVVFRVELLSLSHVSVNETLACLKKLAYWQTVLLASEEAQSMYLQLLCYLLYGSLISDDPAVRVIAADLWRTILVQKPSETAAILGQAGTTDQKQLAGSFKKLAELDNETFLSWVDDHRTELDSLFFNTLSKSWDAFVSEENEKTEESIRARVNRRREKLKGWAKTETDREQLLHRHDVAFDHWTTNIHSSETLKHQRLVQDSTDDLVFTNAMFSRMQKELARSTDLFAEGKSRKWRVDQTEGRNRMRMRLVEDFTLPDDAQQPRRKGSDLPALRLDTRGTRSSSTESSGLTPGGAELPVVDSPIPNEQASTSEPFPSIERSETLDNMEAEESFELVEDPNAGQEEFEDKNRKVMRSLHRGDQVKHVVNISRVAGLEAIEGLLILGKEYIYLVDGFFQRADGEIVHVWQAPAEERDPYVSMISGRAVSVQKDTSKDNNHEVRSWKWSDVISISKRRFLFRDVAIEIFFGDGRSYLFTLLSLKIRNDLFSLISSKAPQYGNADSPQSEVAWRYDALKSAEEEPQTFGARFTSVFAQSPTLTATKKWQKGEMSNFHYLMLINTLAGRTYNDLTQYPVFPWVIADYTSEELDLDNPRTYRDLSKPMGCQHPDREAEFRERYKQFAEMGDSNAPPFHYGTHYSSAMIVTSYLIRLQPFVKSYLLLQGGTFDHPDRMFFTIQGAWNSASQTNMTDVRELTPEFFYLPEFLTNPNDYDFGTRQNSTKSIGNVTLPPWAKGDPKIFIAKNRQALESPYVSKHLHKWIDLIFGCKQKGDAAVDAVNVFHHLSYQGARDLDAIVDPVERLATIGIIHNFGQTPFQVFQRAHPQRENVKHKYKRLDSAAESLTRIPGMLLDSEERVASLTYAVKADRLLCSGAFRLNIPPTYDKYMEWGFSDNSIRFYVSETRKLIGIFEHLHIGQLSCALFADSKTLVTAGTDCTIAVWTVTSPNHKSVDLQPRATLFGHRSIVTTLVLSRSFNALLSCSSGGELLLWDLNRNPTARQR</sequence>
<dbReference type="PROSITE" id="PS50197">
    <property type="entry name" value="BEACH"/>
    <property type="match status" value="1"/>
</dbReference>
<dbReference type="PANTHER" id="PTHR46108:SF4">
    <property type="entry name" value="BLUE CHEESE"/>
    <property type="match status" value="1"/>
</dbReference>
<keyword evidence="1 3" id="KW-0853">WD repeat</keyword>
<dbReference type="InterPro" id="IPR051944">
    <property type="entry name" value="BEACH_domain_protein"/>
</dbReference>
<evidence type="ECO:0000259" key="6">
    <source>
        <dbReference type="PROSITE" id="PS51783"/>
    </source>
</evidence>
<dbReference type="InterPro" id="IPR001680">
    <property type="entry name" value="WD40_rpt"/>
</dbReference>
<reference evidence="7 8" key="1">
    <citation type="submission" date="2023-08" db="EMBL/GenBank/DDBJ databases">
        <title>Black Yeasts Isolated from many extreme environments.</title>
        <authorList>
            <person name="Coleine C."/>
            <person name="Stajich J.E."/>
            <person name="Selbmann L."/>
        </authorList>
    </citation>
    <scope>NUCLEOTIDE SEQUENCE [LARGE SCALE GENOMIC DNA]</scope>
    <source>
        <strain evidence="7 8">CCFEE 5910</strain>
    </source>
</reference>
<dbReference type="InterPro" id="IPR011993">
    <property type="entry name" value="PH-like_dom_sf"/>
</dbReference>
<feature type="region of interest" description="Disordered" evidence="4">
    <location>
        <begin position="1"/>
        <end position="21"/>
    </location>
</feature>
<dbReference type="Pfam" id="PF02138">
    <property type="entry name" value="Beach"/>
    <property type="match status" value="1"/>
</dbReference>
<dbReference type="CDD" id="cd06071">
    <property type="entry name" value="Beach"/>
    <property type="match status" value="1"/>
</dbReference>
<feature type="compositionally biased region" description="Polar residues" evidence="4">
    <location>
        <begin position="1695"/>
        <end position="1704"/>
    </location>
</feature>
<evidence type="ECO:0000313" key="8">
    <source>
        <dbReference type="Proteomes" id="UP001309876"/>
    </source>
</evidence>
<accession>A0AAN7T5U0</accession>
<evidence type="ECO:0000256" key="4">
    <source>
        <dbReference type="SAM" id="MobiDB-lite"/>
    </source>
</evidence>
<keyword evidence="2" id="KW-0677">Repeat</keyword>
<dbReference type="FunFam" id="1.10.1540.10:FF:000002">
    <property type="entry name" value="WD repeat and FYVE domain containing 3"/>
    <property type="match status" value="1"/>
</dbReference>
<dbReference type="SUPFAM" id="SSF81837">
    <property type="entry name" value="BEACH domain"/>
    <property type="match status" value="1"/>
</dbReference>
<dbReference type="PANTHER" id="PTHR46108">
    <property type="entry name" value="BLUE CHEESE"/>
    <property type="match status" value="1"/>
</dbReference>
<dbReference type="SUPFAM" id="SSF50978">
    <property type="entry name" value="WD40 repeat-like"/>
    <property type="match status" value="1"/>
</dbReference>
<feature type="region of interest" description="Disordered" evidence="4">
    <location>
        <begin position="1644"/>
        <end position="1706"/>
    </location>
</feature>
<dbReference type="SMART" id="SM01026">
    <property type="entry name" value="Beach"/>
    <property type="match status" value="1"/>
</dbReference>
<dbReference type="InterPro" id="IPR056252">
    <property type="entry name" value="Alfy-like_Arm-like"/>
</dbReference>
<dbReference type="Pfam" id="PF23295">
    <property type="entry name" value="Arm_4"/>
    <property type="match status" value="1"/>
</dbReference>
<dbReference type="InterPro" id="IPR036372">
    <property type="entry name" value="BEACH_dom_sf"/>
</dbReference>
<dbReference type="InterPro" id="IPR023362">
    <property type="entry name" value="PH-BEACH_dom"/>
</dbReference>
<feature type="compositionally biased region" description="Low complexity" evidence="4">
    <location>
        <begin position="1670"/>
        <end position="1684"/>
    </location>
</feature>
<dbReference type="InterPro" id="IPR036322">
    <property type="entry name" value="WD40_repeat_dom_sf"/>
</dbReference>
<dbReference type="PROSITE" id="PS50082">
    <property type="entry name" value="WD_REPEATS_2"/>
    <property type="match status" value="1"/>
</dbReference>
<dbReference type="Gene3D" id="1.10.1540.10">
    <property type="entry name" value="BEACH domain"/>
    <property type="match status" value="1"/>
</dbReference>
<dbReference type="SUPFAM" id="SSF50729">
    <property type="entry name" value="PH domain-like"/>
    <property type="match status" value="1"/>
</dbReference>
<dbReference type="InterPro" id="IPR013320">
    <property type="entry name" value="ConA-like_dom_sf"/>
</dbReference>
<dbReference type="SMART" id="SM00320">
    <property type="entry name" value="WD40"/>
    <property type="match status" value="2"/>
</dbReference>
<dbReference type="Proteomes" id="UP001309876">
    <property type="component" value="Unassembled WGS sequence"/>
</dbReference>
<dbReference type="Gene3D" id="2.130.10.10">
    <property type="entry name" value="YVTN repeat-like/Quinoprotein amine dehydrogenase"/>
    <property type="match status" value="1"/>
</dbReference>
<organism evidence="7 8">
    <name type="scientific">Lithohypha guttulata</name>
    <dbReference type="NCBI Taxonomy" id="1690604"/>
    <lineage>
        <taxon>Eukaryota</taxon>
        <taxon>Fungi</taxon>
        <taxon>Dikarya</taxon>
        <taxon>Ascomycota</taxon>
        <taxon>Pezizomycotina</taxon>
        <taxon>Eurotiomycetes</taxon>
        <taxon>Chaetothyriomycetidae</taxon>
        <taxon>Chaetothyriales</taxon>
        <taxon>Trichomeriaceae</taxon>
        <taxon>Lithohypha</taxon>
    </lineage>
</organism>
<dbReference type="Pfam" id="PF14844">
    <property type="entry name" value="PH_BEACH"/>
    <property type="match status" value="1"/>
</dbReference>
<evidence type="ECO:0000313" key="7">
    <source>
        <dbReference type="EMBL" id="KAK5090010.1"/>
    </source>
</evidence>
<keyword evidence="8" id="KW-1185">Reference proteome</keyword>
<evidence type="ECO:0000256" key="1">
    <source>
        <dbReference type="ARBA" id="ARBA00022574"/>
    </source>
</evidence>
<dbReference type="InterPro" id="IPR015943">
    <property type="entry name" value="WD40/YVTN_repeat-like_dom_sf"/>
</dbReference>
<feature type="compositionally biased region" description="Low complexity" evidence="4">
    <location>
        <begin position="9"/>
        <end position="21"/>
    </location>
</feature>
<comment type="caution">
    <text evidence="7">The sequence shown here is derived from an EMBL/GenBank/DDBJ whole genome shotgun (WGS) entry which is preliminary data.</text>
</comment>
<dbReference type="InterPro" id="IPR000409">
    <property type="entry name" value="BEACH_dom"/>
</dbReference>
<name>A0AAN7T5U0_9EURO</name>
<dbReference type="Pfam" id="PF13385">
    <property type="entry name" value="Laminin_G_3"/>
    <property type="match status" value="1"/>
</dbReference>
<feature type="region of interest" description="Disordered" evidence="4">
    <location>
        <begin position="895"/>
        <end position="918"/>
    </location>
</feature>
<dbReference type="CDD" id="cd01201">
    <property type="entry name" value="PH_BEACH"/>
    <property type="match status" value="1"/>
</dbReference>
<feature type="domain" description="BEACH" evidence="5">
    <location>
        <begin position="1919"/>
        <end position="2214"/>
    </location>
</feature>